<dbReference type="Gene3D" id="3.30.450.380">
    <property type="match status" value="1"/>
</dbReference>
<keyword evidence="3" id="KW-1185">Reference proteome</keyword>
<organism evidence="2 3">
    <name type="scientific">Gemmata massiliana</name>
    <dbReference type="NCBI Taxonomy" id="1210884"/>
    <lineage>
        <taxon>Bacteria</taxon>
        <taxon>Pseudomonadati</taxon>
        <taxon>Planctomycetota</taxon>
        <taxon>Planctomycetia</taxon>
        <taxon>Gemmatales</taxon>
        <taxon>Gemmataceae</taxon>
        <taxon>Gemmata</taxon>
    </lineage>
</organism>
<protein>
    <submittedName>
        <fullName evidence="2">Type II/IV secretion system protein, TadA subfamily protein</fullName>
    </submittedName>
</protein>
<dbReference type="AlphaFoldDB" id="A0A6P2DIB5"/>
<dbReference type="Proteomes" id="UP000464178">
    <property type="component" value="Chromosome"/>
</dbReference>
<feature type="compositionally biased region" description="Polar residues" evidence="1">
    <location>
        <begin position="214"/>
        <end position="241"/>
    </location>
</feature>
<dbReference type="KEGG" id="gms:SOIL9_77010"/>
<name>A0A6P2DIB5_9BACT</name>
<dbReference type="SUPFAM" id="SSF52540">
    <property type="entry name" value="P-loop containing nucleoside triphosphate hydrolases"/>
    <property type="match status" value="1"/>
</dbReference>
<evidence type="ECO:0000313" key="3">
    <source>
        <dbReference type="Proteomes" id="UP000464178"/>
    </source>
</evidence>
<reference evidence="2 3" key="1">
    <citation type="submission" date="2019-05" db="EMBL/GenBank/DDBJ databases">
        <authorList>
            <consortium name="Science for Life Laboratories"/>
        </authorList>
    </citation>
    <scope>NUCLEOTIDE SEQUENCE [LARGE SCALE GENOMIC DNA]</scope>
    <source>
        <strain evidence="2">Soil9</strain>
    </source>
</reference>
<sequence length="327" mass="35757">MLPQRSSGSIAHPMNRVIGVGAPAASYEAVKRRVLAKLEDRLDMSASKRMPQSLLRQSLRQHAEQITDQEARGFAKADRDRLIDESLAEILGFGPLEELFNDANVREVMLTGPGTVIARREHGQWLPTSVKFRDEAHVRATLDRIATHAEPVGPVMTSIVLFDMRLPNGFRAIAVIPPEALDQPATASFLRESPLPGGMLPKDASGAFPGLPATGSTSQGTLKTVSAPTTPPRSNSGTTLLPSARVPSEPPASGISDPLARHRVRILERLLSKFAALKVYDVSRLEVTELRKIISAYIREYGESEKVYLSDTDQGRIMLEILTSLQR</sequence>
<dbReference type="InterPro" id="IPR027417">
    <property type="entry name" value="P-loop_NTPase"/>
</dbReference>
<gene>
    <name evidence="2" type="ORF">SOIL9_77010</name>
</gene>
<evidence type="ECO:0000256" key="1">
    <source>
        <dbReference type="SAM" id="MobiDB-lite"/>
    </source>
</evidence>
<accession>A0A6P2DIB5</accession>
<proteinExistence type="predicted"/>
<feature type="region of interest" description="Disordered" evidence="1">
    <location>
        <begin position="200"/>
        <end position="255"/>
    </location>
</feature>
<evidence type="ECO:0000313" key="2">
    <source>
        <dbReference type="EMBL" id="VTS01884.1"/>
    </source>
</evidence>
<dbReference type="EMBL" id="LR593886">
    <property type="protein sequence ID" value="VTS01884.1"/>
    <property type="molecule type" value="Genomic_DNA"/>
</dbReference>